<keyword evidence="5" id="KW-1185">Reference proteome</keyword>
<dbReference type="InterPro" id="IPR012310">
    <property type="entry name" value="DNA_ligase_ATP-dep_cent"/>
</dbReference>
<feature type="domain" description="ATP-dependent DNA ligase family profile" evidence="3">
    <location>
        <begin position="95"/>
        <end position="186"/>
    </location>
</feature>
<dbReference type="Pfam" id="PF01068">
    <property type="entry name" value="DNA_ligase_A_M"/>
    <property type="match status" value="1"/>
</dbReference>
<protein>
    <submittedName>
        <fullName evidence="4">ATP-dependent DNA ligase</fullName>
        <ecNumber evidence="4">6.5.1.1</ecNumber>
    </submittedName>
</protein>
<name>A0A9X2CUD8_9BACI</name>
<evidence type="ECO:0000256" key="2">
    <source>
        <dbReference type="ARBA" id="ARBA00022598"/>
    </source>
</evidence>
<organism evidence="4 5">
    <name type="scientific">Halalkalibacter alkaliphilus</name>
    <dbReference type="NCBI Taxonomy" id="2917993"/>
    <lineage>
        <taxon>Bacteria</taxon>
        <taxon>Bacillati</taxon>
        <taxon>Bacillota</taxon>
        <taxon>Bacilli</taxon>
        <taxon>Bacillales</taxon>
        <taxon>Bacillaceae</taxon>
        <taxon>Halalkalibacter</taxon>
    </lineage>
</organism>
<dbReference type="PROSITE" id="PS50160">
    <property type="entry name" value="DNA_LIGASE_A3"/>
    <property type="match status" value="1"/>
</dbReference>
<dbReference type="EMBL" id="JAKRYL010000015">
    <property type="protein sequence ID" value="MCL7748396.1"/>
    <property type="molecule type" value="Genomic_DNA"/>
</dbReference>
<dbReference type="AlphaFoldDB" id="A0A9X2CUD8"/>
<dbReference type="GO" id="GO:0006281">
    <property type="term" value="P:DNA repair"/>
    <property type="evidence" value="ECO:0007669"/>
    <property type="project" value="InterPro"/>
</dbReference>
<dbReference type="RefSeq" id="WP_250097287.1">
    <property type="nucleotide sequence ID" value="NZ_JAKRYL010000015.1"/>
</dbReference>
<evidence type="ECO:0000313" key="4">
    <source>
        <dbReference type="EMBL" id="MCL7748396.1"/>
    </source>
</evidence>
<keyword evidence="2 4" id="KW-0436">Ligase</keyword>
<dbReference type="InterPro" id="IPR050191">
    <property type="entry name" value="ATP-dep_DNA_ligase"/>
</dbReference>
<dbReference type="CDD" id="cd07906">
    <property type="entry name" value="Adenylation_DNA_ligase_LigD_LigC"/>
    <property type="match status" value="1"/>
</dbReference>
<accession>A0A9X2CUD8</accession>
<dbReference type="GO" id="GO:0005524">
    <property type="term" value="F:ATP binding"/>
    <property type="evidence" value="ECO:0007669"/>
    <property type="project" value="InterPro"/>
</dbReference>
<reference evidence="4" key="1">
    <citation type="submission" date="2022-02" db="EMBL/GenBank/DDBJ databases">
        <title>Halalkalibacter sp. nov. isolated from Lonar Lake, India.</title>
        <authorList>
            <person name="Joshi A."/>
            <person name="Thite S."/>
            <person name="Lodha T."/>
        </authorList>
    </citation>
    <scope>NUCLEOTIDE SEQUENCE</scope>
    <source>
        <strain evidence="4">MEB205</strain>
    </source>
</reference>
<dbReference type="Proteomes" id="UP001139150">
    <property type="component" value="Unassembled WGS sequence"/>
</dbReference>
<evidence type="ECO:0000313" key="5">
    <source>
        <dbReference type="Proteomes" id="UP001139150"/>
    </source>
</evidence>
<proteinExistence type="inferred from homology"/>
<gene>
    <name evidence="4" type="ORF">MF646_14800</name>
</gene>
<evidence type="ECO:0000256" key="1">
    <source>
        <dbReference type="ARBA" id="ARBA00007572"/>
    </source>
</evidence>
<evidence type="ECO:0000259" key="3">
    <source>
        <dbReference type="PROSITE" id="PS50160"/>
    </source>
</evidence>
<dbReference type="GO" id="GO:0003910">
    <property type="term" value="F:DNA ligase (ATP) activity"/>
    <property type="evidence" value="ECO:0007669"/>
    <property type="project" value="UniProtKB-EC"/>
</dbReference>
<dbReference type="PANTHER" id="PTHR45674">
    <property type="entry name" value="DNA LIGASE 1/3 FAMILY MEMBER"/>
    <property type="match status" value="1"/>
</dbReference>
<dbReference type="PANTHER" id="PTHR45674:SF4">
    <property type="entry name" value="DNA LIGASE 1"/>
    <property type="match status" value="1"/>
</dbReference>
<dbReference type="GO" id="GO:0006310">
    <property type="term" value="P:DNA recombination"/>
    <property type="evidence" value="ECO:0007669"/>
    <property type="project" value="InterPro"/>
</dbReference>
<dbReference type="EC" id="6.5.1.1" evidence="4"/>
<comment type="similarity">
    <text evidence="1">Belongs to the ATP-dependent DNA ligase family.</text>
</comment>
<sequence>MFISPMLLQESTSPPEDYANVITELKLDGVRLIYSNVSGTPKLFTRHSLEVTHLFPEVTKVPLPKGIVLDGELISVNSQNKPDFPRLMERFRSDKVNTTIPIQYVAFDLLFYKGKQITQLPLIKRKTLLNEVIPTDTITVVTSQWVEGNSKTYFDVVKDYDLEGIIVKKPQSKYQAGKRSKDWLKIINYKYRMGKRSELVGKETGLLLYNQVGYKLQHMKFKTQKNREKLYEKYRQFLKNNIS</sequence>
<dbReference type="Gene3D" id="3.30.470.30">
    <property type="entry name" value="DNA ligase/mRNA capping enzyme"/>
    <property type="match status" value="1"/>
</dbReference>
<dbReference type="Gene3D" id="3.30.1490.70">
    <property type="match status" value="1"/>
</dbReference>
<comment type="caution">
    <text evidence="4">The sequence shown here is derived from an EMBL/GenBank/DDBJ whole genome shotgun (WGS) entry which is preliminary data.</text>
</comment>
<dbReference type="SUPFAM" id="SSF56091">
    <property type="entry name" value="DNA ligase/mRNA capping enzyme, catalytic domain"/>
    <property type="match status" value="1"/>
</dbReference>